<dbReference type="RefSeq" id="WP_084755233.1">
    <property type="nucleotide sequence ID" value="NZ_CP022046.2"/>
</dbReference>
<dbReference type="InterPro" id="IPR009736">
    <property type="entry name" value="DUF1307"/>
</dbReference>
<keyword evidence="1" id="KW-0732">Signal</keyword>
<evidence type="ECO:0000256" key="1">
    <source>
        <dbReference type="SAM" id="SignalP"/>
    </source>
</evidence>
<dbReference type="InterPro" id="IPR036699">
    <property type="entry name" value="YehR-like_sf"/>
</dbReference>
<dbReference type="Pfam" id="PF06998">
    <property type="entry name" value="DUF1307"/>
    <property type="match status" value="1"/>
</dbReference>
<dbReference type="Proteomes" id="UP000197058">
    <property type="component" value="Chromosome"/>
</dbReference>
<gene>
    <name evidence="2" type="ORF">CEP64_10480</name>
</gene>
<feature type="chain" id="PRO_5042597658" evidence="1">
    <location>
        <begin position="23"/>
        <end position="155"/>
    </location>
</feature>
<sequence length="155" mass="17816">MKVSMKLMVGCLLCTMMLGLLSACGKEETKTFTGQQNRADVEMTYTYKGDKVLKQKSKITIDYKDFNVTEDSQKEELKKQLETESKKFQDIKGVKESVKSNDNQLIENVEVDYEKADFKELRDNNVVDIIGDTDKGVSMKKSEKFIKEQGFKEKK</sequence>
<dbReference type="AlphaFoldDB" id="A0AAI8GUE5"/>
<dbReference type="KEGG" id="sscu:CEP64_10480"/>
<dbReference type="PROSITE" id="PS51257">
    <property type="entry name" value="PROKAR_LIPOPROTEIN"/>
    <property type="match status" value="1"/>
</dbReference>
<feature type="signal peptide" evidence="1">
    <location>
        <begin position="1"/>
        <end position="22"/>
    </location>
</feature>
<proteinExistence type="predicted"/>
<protein>
    <submittedName>
        <fullName evidence="2">DUF1307 domain-containing protein</fullName>
    </submittedName>
</protein>
<dbReference type="Gene3D" id="3.30.1830.10">
    <property type="entry name" value="YehR-like"/>
    <property type="match status" value="1"/>
</dbReference>
<organism evidence="2 3">
    <name type="scientific">Mammaliicoccus sciuri</name>
    <name type="common">Staphylococcus sciuri</name>
    <dbReference type="NCBI Taxonomy" id="1296"/>
    <lineage>
        <taxon>Bacteria</taxon>
        <taxon>Bacillati</taxon>
        <taxon>Bacillota</taxon>
        <taxon>Bacilli</taxon>
        <taxon>Bacillales</taxon>
        <taxon>Staphylococcaceae</taxon>
        <taxon>Mammaliicoccus</taxon>
    </lineage>
</organism>
<dbReference type="EMBL" id="CP022046">
    <property type="protein sequence ID" value="ASE35005.1"/>
    <property type="molecule type" value="Genomic_DNA"/>
</dbReference>
<name>A0AAI8GUE5_MAMSC</name>
<evidence type="ECO:0000313" key="3">
    <source>
        <dbReference type="Proteomes" id="UP000197058"/>
    </source>
</evidence>
<evidence type="ECO:0000313" key="2">
    <source>
        <dbReference type="EMBL" id="ASE35005.1"/>
    </source>
</evidence>
<accession>A0AAI8GUE5</accession>
<dbReference type="PIRSF" id="PIRSF006187">
    <property type="entry name" value="DUF1307"/>
    <property type="match status" value="1"/>
</dbReference>
<reference evidence="3" key="1">
    <citation type="submission" date="2017-06" db="EMBL/GenBank/DDBJ databases">
        <title>FDA dAtabase for Regulatory Grade micrObial Sequences (FDA-ARGOS): Supporting development and validation of Infectious Disease Dx tests.</title>
        <authorList>
            <person name="Goldberg B."/>
            <person name="Campos J."/>
            <person name="Tallon L."/>
            <person name="Sadzewicz L."/>
            <person name="Sengamalay N."/>
            <person name="Ott S."/>
            <person name="Godinez A."/>
            <person name="Nagaraj S."/>
            <person name="Vavikolanu K."/>
            <person name="Nadendla S."/>
            <person name="George J."/>
            <person name="Geyer C."/>
            <person name="Sichtig H."/>
        </authorList>
    </citation>
    <scope>NUCLEOTIDE SEQUENCE [LARGE SCALE GENOMIC DNA]</scope>
    <source>
        <strain evidence="3">FDAARGOS_285</strain>
    </source>
</reference>
<dbReference type="SUPFAM" id="SSF160704">
    <property type="entry name" value="YehR-like"/>
    <property type="match status" value="1"/>
</dbReference>